<evidence type="ECO:0000313" key="1">
    <source>
        <dbReference type="EMBL" id="GBN50840.1"/>
    </source>
</evidence>
<sequence length="140" mass="15860">MVTKITDICLKIGDPLLKIIQPHRSNFKPIYLGWSLTETPIRTTGLCDLRLLLLKSSKLGLPRPAPISGITLLDGSTFCGFRFCERASLIFPRVVFQFYDQTRQMENERSCNSKLFPGLRLFSSDFSIDEGLSREALQMA</sequence>
<comment type="caution">
    <text evidence="1">The sequence shown here is derived from an EMBL/GenBank/DDBJ whole genome shotgun (WGS) entry which is preliminary data.</text>
</comment>
<proteinExistence type="predicted"/>
<keyword evidence="2" id="KW-1185">Reference proteome</keyword>
<dbReference type="EMBL" id="BGPR01011342">
    <property type="protein sequence ID" value="GBN50840.1"/>
    <property type="molecule type" value="Genomic_DNA"/>
</dbReference>
<accession>A0A4Y2PJY3</accession>
<evidence type="ECO:0000313" key="2">
    <source>
        <dbReference type="Proteomes" id="UP000499080"/>
    </source>
</evidence>
<name>A0A4Y2PJY3_ARAVE</name>
<reference evidence="1 2" key="1">
    <citation type="journal article" date="2019" name="Sci. Rep.">
        <title>Orb-weaving spider Araneus ventricosus genome elucidates the spidroin gene catalogue.</title>
        <authorList>
            <person name="Kono N."/>
            <person name="Nakamura H."/>
            <person name="Ohtoshi R."/>
            <person name="Moran D.A.P."/>
            <person name="Shinohara A."/>
            <person name="Yoshida Y."/>
            <person name="Fujiwara M."/>
            <person name="Mori M."/>
            <person name="Tomita M."/>
            <person name="Arakawa K."/>
        </authorList>
    </citation>
    <scope>NUCLEOTIDE SEQUENCE [LARGE SCALE GENOMIC DNA]</scope>
</reference>
<dbReference type="Proteomes" id="UP000499080">
    <property type="component" value="Unassembled WGS sequence"/>
</dbReference>
<gene>
    <name evidence="1" type="ORF">AVEN_196160_1</name>
</gene>
<organism evidence="1 2">
    <name type="scientific">Araneus ventricosus</name>
    <name type="common">Orbweaver spider</name>
    <name type="synonym">Epeira ventricosa</name>
    <dbReference type="NCBI Taxonomy" id="182803"/>
    <lineage>
        <taxon>Eukaryota</taxon>
        <taxon>Metazoa</taxon>
        <taxon>Ecdysozoa</taxon>
        <taxon>Arthropoda</taxon>
        <taxon>Chelicerata</taxon>
        <taxon>Arachnida</taxon>
        <taxon>Araneae</taxon>
        <taxon>Araneomorphae</taxon>
        <taxon>Entelegynae</taxon>
        <taxon>Araneoidea</taxon>
        <taxon>Araneidae</taxon>
        <taxon>Araneus</taxon>
    </lineage>
</organism>
<dbReference type="AlphaFoldDB" id="A0A4Y2PJY3"/>
<protein>
    <submittedName>
        <fullName evidence="1">Uncharacterized protein</fullName>
    </submittedName>
</protein>